<dbReference type="RefSeq" id="WP_311597250.1">
    <property type="nucleotide sequence ID" value="NZ_JAVREM010000007.1"/>
</dbReference>
<protein>
    <submittedName>
        <fullName evidence="1">Uncharacterized protein</fullName>
    </submittedName>
</protein>
<dbReference type="Proteomes" id="UP001183420">
    <property type="component" value="Unassembled WGS sequence"/>
</dbReference>
<organism evidence="1 2">
    <name type="scientific">Streptomyces millisiae</name>
    <dbReference type="NCBI Taxonomy" id="3075542"/>
    <lineage>
        <taxon>Bacteria</taxon>
        <taxon>Bacillati</taxon>
        <taxon>Actinomycetota</taxon>
        <taxon>Actinomycetes</taxon>
        <taxon>Kitasatosporales</taxon>
        <taxon>Streptomycetaceae</taxon>
        <taxon>Streptomyces</taxon>
    </lineage>
</organism>
<evidence type="ECO:0000313" key="2">
    <source>
        <dbReference type="Proteomes" id="UP001183420"/>
    </source>
</evidence>
<accession>A0ABU2LLQ5</accession>
<gene>
    <name evidence="1" type="ORF">RNC47_09240</name>
</gene>
<name>A0ABU2LLQ5_9ACTN</name>
<evidence type="ECO:0000313" key="1">
    <source>
        <dbReference type="EMBL" id="MDT0318517.1"/>
    </source>
</evidence>
<sequence>MSETSNTWRAAPQEALWFGAIIFGRDVVDGDGEVVGSETDYAYGYSTDPLPDPREMCPDRAVVLEEKLTHLQTKVTLSSQNADPSAHQREFRVWCENGDLVAVSDTYEEAAEELRAAVQGDVERLVREDAACGVLSTYGYSIDVIEGGQDVTQDFLSDHPDCPLDDGAIVEAGE</sequence>
<keyword evidence="2" id="KW-1185">Reference proteome</keyword>
<proteinExistence type="predicted"/>
<comment type="caution">
    <text evidence="1">The sequence shown here is derived from an EMBL/GenBank/DDBJ whole genome shotgun (WGS) entry which is preliminary data.</text>
</comment>
<dbReference type="EMBL" id="JAVREM010000007">
    <property type="protein sequence ID" value="MDT0318517.1"/>
    <property type="molecule type" value="Genomic_DNA"/>
</dbReference>
<reference evidence="2" key="1">
    <citation type="submission" date="2023-07" db="EMBL/GenBank/DDBJ databases">
        <title>30 novel species of actinomycetes from the DSMZ collection.</title>
        <authorList>
            <person name="Nouioui I."/>
        </authorList>
    </citation>
    <scope>NUCLEOTIDE SEQUENCE [LARGE SCALE GENOMIC DNA]</scope>
    <source>
        <strain evidence="2">DSM 44918</strain>
    </source>
</reference>